<evidence type="ECO:0000256" key="2">
    <source>
        <dbReference type="ARBA" id="ARBA00022692"/>
    </source>
</evidence>
<dbReference type="KEGG" id="bst:GYO_0416"/>
<protein>
    <submittedName>
        <fullName evidence="5">Holin</fullName>
    </submittedName>
</protein>
<dbReference type="Pfam" id="PF04688">
    <property type="entry name" value="Holin_SPP1"/>
    <property type="match status" value="1"/>
</dbReference>
<dbReference type="GO" id="GO:0016020">
    <property type="term" value="C:membrane"/>
    <property type="evidence" value="ECO:0007669"/>
    <property type="project" value="UniProtKB-SubCell"/>
</dbReference>
<evidence type="ECO:0000313" key="6">
    <source>
        <dbReference type="Proteomes" id="UP000002651"/>
    </source>
</evidence>
<dbReference type="HOGENOM" id="CLU_3304883_0_0_9"/>
<dbReference type="AlphaFoldDB" id="G4NQP8"/>
<dbReference type="InterPro" id="IPR006479">
    <property type="entry name" value="Holin"/>
</dbReference>
<comment type="subcellular location">
    <subcellularLocation>
        <location evidence="1">Membrane</location>
    </subcellularLocation>
</comment>
<accession>G4NQP8</accession>
<organism evidence="5 6">
    <name type="scientific">Bacillus spizizenii (strain DSM 15029 / JCM 12233 / NBRC 101239 / NRRL B-23049 / TU-B-10)</name>
    <name type="common">Bacillus subtilis subsp. spizizenii</name>
    <dbReference type="NCBI Taxonomy" id="1052585"/>
    <lineage>
        <taxon>Bacteria</taxon>
        <taxon>Bacillati</taxon>
        <taxon>Bacillota</taxon>
        <taxon>Bacilli</taxon>
        <taxon>Bacillales</taxon>
        <taxon>Bacillaceae</taxon>
        <taxon>Bacillus</taxon>
    </lineage>
</organism>
<keyword evidence="2" id="KW-0812">Transmembrane</keyword>
<keyword evidence="3" id="KW-1133">Transmembrane helix</keyword>
<evidence type="ECO:0000256" key="1">
    <source>
        <dbReference type="ARBA" id="ARBA00004370"/>
    </source>
</evidence>
<reference evidence="5 6" key="1">
    <citation type="journal article" date="2012" name="J. Bacteriol.">
        <title>Whole-genome sequences of Bacillus subtilis and close relatives.</title>
        <authorList>
            <person name="Earl A.M."/>
            <person name="Eppinger M."/>
            <person name="Fricke W.F."/>
            <person name="Rosovitz M.J."/>
            <person name="Rasko D.A."/>
            <person name="Daugherty S."/>
            <person name="Losick R."/>
            <person name="Kolter R."/>
            <person name="Ravel J."/>
        </authorList>
    </citation>
    <scope>NUCLEOTIDE SEQUENCE [LARGE SCALE GENOMIC DNA]</scope>
    <source>
        <strain evidence="6">DSM 15029 / JCM 12233 / NBRC 101239 / NRRL B-23049 / TU-B-10</strain>
    </source>
</reference>
<sequence length="40" mass="4667">MVFTTVAALVAWYKNNYVTKKGHSQKQLLEEKNLTKVKKK</sequence>
<dbReference type="Proteomes" id="UP000002651">
    <property type="component" value="Chromosome"/>
</dbReference>
<gene>
    <name evidence="5" type="ordered locus">GYO_0416</name>
</gene>
<proteinExistence type="predicted"/>
<keyword evidence="4" id="KW-0472">Membrane</keyword>
<keyword evidence="6" id="KW-1185">Reference proteome</keyword>
<dbReference type="EMBL" id="CP002905">
    <property type="protein sequence ID" value="AEP85133.1"/>
    <property type="molecule type" value="Genomic_DNA"/>
</dbReference>
<name>G4NQP8_BACS4</name>
<evidence type="ECO:0000256" key="3">
    <source>
        <dbReference type="ARBA" id="ARBA00022989"/>
    </source>
</evidence>
<evidence type="ECO:0000313" key="5">
    <source>
        <dbReference type="EMBL" id="AEP85133.1"/>
    </source>
</evidence>
<evidence type="ECO:0000256" key="4">
    <source>
        <dbReference type="ARBA" id="ARBA00023136"/>
    </source>
</evidence>